<protein>
    <submittedName>
        <fullName evidence="1">DUF2577 domain-containing protein</fullName>
    </submittedName>
</protein>
<sequence length="146" mass="15899">MNERVEGSGASQLVQLIRQLGYNTDVTVEWATVVAAPPDLKIQIDHMPAVLEKDDVLVVEQLTKHKKKIKLSGGKATLSGGTIGGSTDAIPGHSHKVTDLSLSDASLEIAEAEIEYDHELKKDDRVIVLGIHHGQTYIILDRVVMK</sequence>
<name>A0AA42BU08_9BACI</name>
<reference evidence="1" key="1">
    <citation type="submission" date="2022-07" db="EMBL/GenBank/DDBJ databases">
        <authorList>
            <person name="Li W.-J."/>
            <person name="Deng Q.-Q."/>
        </authorList>
    </citation>
    <scope>NUCLEOTIDE SEQUENCE</scope>
    <source>
        <strain evidence="1">SYSU M60031</strain>
    </source>
</reference>
<organism evidence="1 2">
    <name type="scientific">Ectobacillus ponti</name>
    <dbReference type="NCBI Taxonomy" id="2961894"/>
    <lineage>
        <taxon>Bacteria</taxon>
        <taxon>Bacillati</taxon>
        <taxon>Bacillota</taxon>
        <taxon>Bacilli</taxon>
        <taxon>Bacillales</taxon>
        <taxon>Bacillaceae</taxon>
        <taxon>Ectobacillus</taxon>
    </lineage>
</organism>
<dbReference type="Pfam" id="PF10844">
    <property type="entry name" value="DUF2577"/>
    <property type="match status" value="1"/>
</dbReference>
<dbReference type="InterPro" id="IPR022555">
    <property type="entry name" value="DUF2577"/>
</dbReference>
<keyword evidence="2" id="KW-1185">Reference proteome</keyword>
<proteinExistence type="predicted"/>
<dbReference type="RefSeq" id="WP_254759968.1">
    <property type="nucleotide sequence ID" value="NZ_JANCLT010000009.1"/>
</dbReference>
<gene>
    <name evidence="1" type="ORF">NK662_16110</name>
</gene>
<dbReference type="EMBL" id="JANCLT010000009">
    <property type="protein sequence ID" value="MCP8970048.1"/>
    <property type="molecule type" value="Genomic_DNA"/>
</dbReference>
<comment type="caution">
    <text evidence="1">The sequence shown here is derived from an EMBL/GenBank/DDBJ whole genome shotgun (WGS) entry which is preliminary data.</text>
</comment>
<accession>A0AA42BU08</accession>
<dbReference type="Proteomes" id="UP001156102">
    <property type="component" value="Unassembled WGS sequence"/>
</dbReference>
<evidence type="ECO:0000313" key="1">
    <source>
        <dbReference type="EMBL" id="MCP8970048.1"/>
    </source>
</evidence>
<dbReference type="AlphaFoldDB" id="A0AA42BU08"/>
<evidence type="ECO:0000313" key="2">
    <source>
        <dbReference type="Proteomes" id="UP001156102"/>
    </source>
</evidence>